<dbReference type="OrthoDB" id="6132182at2759"/>
<keyword evidence="2" id="KW-0560">Oxidoreductase</keyword>
<gene>
    <name evidence="6" type="ORF">MAPG_05922</name>
</gene>
<keyword evidence="3" id="KW-0732">Signal</keyword>
<reference evidence="7" key="4">
    <citation type="journal article" date="2015" name="G3 (Bethesda)">
        <title>Genome sequences of three phytopathogenic species of the Magnaporthaceae family of fungi.</title>
        <authorList>
            <person name="Okagaki L.H."/>
            <person name="Nunes C.C."/>
            <person name="Sailsbery J."/>
            <person name="Clay B."/>
            <person name="Brown D."/>
            <person name="John T."/>
            <person name="Oh Y."/>
            <person name="Young N."/>
            <person name="Fitzgerald M."/>
            <person name="Haas B.J."/>
            <person name="Zeng Q."/>
            <person name="Young S."/>
            <person name="Adiconis X."/>
            <person name="Fan L."/>
            <person name="Levin J.Z."/>
            <person name="Mitchell T.K."/>
            <person name="Okubara P.A."/>
            <person name="Farman M.L."/>
            <person name="Kohn L.M."/>
            <person name="Birren B."/>
            <person name="Ma L.-J."/>
            <person name="Dean R.A."/>
        </authorList>
    </citation>
    <scope>NUCLEOTIDE SEQUENCE</scope>
    <source>
        <strain evidence="7">ATCC 64411 / 73-15</strain>
    </source>
</reference>
<evidence type="ECO:0000313" key="7">
    <source>
        <dbReference type="EnsemblFungi" id="MAPG_05922T0"/>
    </source>
</evidence>
<reference evidence="8" key="1">
    <citation type="submission" date="2010-05" db="EMBL/GenBank/DDBJ databases">
        <title>The genome sequence of Magnaporthe poae strain ATCC 64411.</title>
        <authorList>
            <person name="Ma L.-J."/>
            <person name="Dead R."/>
            <person name="Young S."/>
            <person name="Zeng Q."/>
            <person name="Koehrsen M."/>
            <person name="Alvarado L."/>
            <person name="Berlin A."/>
            <person name="Chapman S.B."/>
            <person name="Chen Z."/>
            <person name="Freedman E."/>
            <person name="Gellesch M."/>
            <person name="Goldberg J."/>
            <person name="Griggs A."/>
            <person name="Gujja S."/>
            <person name="Heilman E.R."/>
            <person name="Heiman D."/>
            <person name="Hepburn T."/>
            <person name="Howarth C."/>
            <person name="Jen D."/>
            <person name="Larson L."/>
            <person name="Mehta T."/>
            <person name="Neiman D."/>
            <person name="Pearson M."/>
            <person name="Roberts A."/>
            <person name="Saif S."/>
            <person name="Shea T."/>
            <person name="Shenoy N."/>
            <person name="Sisk P."/>
            <person name="Stolte C."/>
            <person name="Sykes S."/>
            <person name="Walk T."/>
            <person name="White J."/>
            <person name="Yandava C."/>
            <person name="Haas B."/>
            <person name="Nusbaum C."/>
            <person name="Birren B."/>
        </authorList>
    </citation>
    <scope>NUCLEOTIDE SEQUENCE [LARGE SCALE GENOMIC DNA]</scope>
    <source>
        <strain evidence="8">ATCC 64411 / 73-15</strain>
    </source>
</reference>
<keyword evidence="1" id="KW-0479">Metal-binding</keyword>
<dbReference type="AlphaFoldDB" id="A0A0C4E0P1"/>
<feature type="signal peptide" evidence="3">
    <location>
        <begin position="1"/>
        <end position="21"/>
    </location>
</feature>
<evidence type="ECO:0000256" key="2">
    <source>
        <dbReference type="ARBA" id="ARBA00023002"/>
    </source>
</evidence>
<dbReference type="InterPro" id="IPR050316">
    <property type="entry name" value="Tyrosinase/Hemocyanin"/>
</dbReference>
<keyword evidence="8" id="KW-1185">Reference proteome</keyword>
<dbReference type="SUPFAM" id="SSF48056">
    <property type="entry name" value="Di-copper centre-containing domain"/>
    <property type="match status" value="1"/>
</dbReference>
<organism evidence="7 8">
    <name type="scientific">Magnaporthiopsis poae (strain ATCC 64411 / 73-15)</name>
    <name type="common">Kentucky bluegrass fungus</name>
    <name type="synonym">Magnaporthe poae</name>
    <dbReference type="NCBI Taxonomy" id="644358"/>
    <lineage>
        <taxon>Eukaryota</taxon>
        <taxon>Fungi</taxon>
        <taxon>Dikarya</taxon>
        <taxon>Ascomycota</taxon>
        <taxon>Pezizomycotina</taxon>
        <taxon>Sordariomycetes</taxon>
        <taxon>Sordariomycetidae</taxon>
        <taxon>Magnaporthales</taxon>
        <taxon>Magnaporthaceae</taxon>
        <taxon>Magnaporthiopsis</taxon>
    </lineage>
</organism>
<evidence type="ECO:0000313" key="6">
    <source>
        <dbReference type="EMBL" id="KLU86915.1"/>
    </source>
</evidence>
<dbReference type="VEuPathDB" id="FungiDB:MAPG_05922"/>
<protein>
    <recommendedName>
        <fullName evidence="4 5">Tyrosinase copper-binding domain-containing protein</fullName>
    </recommendedName>
</protein>
<feature type="domain" description="Tyrosinase copper-binding" evidence="5">
    <location>
        <begin position="301"/>
        <end position="312"/>
    </location>
</feature>
<reference evidence="6" key="3">
    <citation type="submission" date="2011-03" db="EMBL/GenBank/DDBJ databases">
        <title>Annotation of Magnaporthe poae ATCC 64411.</title>
        <authorList>
            <person name="Ma L.-J."/>
            <person name="Dead R."/>
            <person name="Young S.K."/>
            <person name="Zeng Q."/>
            <person name="Gargeya S."/>
            <person name="Fitzgerald M."/>
            <person name="Haas B."/>
            <person name="Abouelleil A."/>
            <person name="Alvarado L."/>
            <person name="Arachchi H.M."/>
            <person name="Berlin A."/>
            <person name="Brown A."/>
            <person name="Chapman S.B."/>
            <person name="Chen Z."/>
            <person name="Dunbar C."/>
            <person name="Freedman E."/>
            <person name="Gearin G."/>
            <person name="Gellesch M."/>
            <person name="Goldberg J."/>
            <person name="Griggs A."/>
            <person name="Gujja S."/>
            <person name="Heiman D."/>
            <person name="Howarth C."/>
            <person name="Larson L."/>
            <person name="Lui A."/>
            <person name="MacDonald P.J.P."/>
            <person name="Mehta T."/>
            <person name="Montmayeur A."/>
            <person name="Murphy C."/>
            <person name="Neiman D."/>
            <person name="Pearson M."/>
            <person name="Priest M."/>
            <person name="Roberts A."/>
            <person name="Saif S."/>
            <person name="Shea T."/>
            <person name="Shenoy N."/>
            <person name="Sisk P."/>
            <person name="Stolte C."/>
            <person name="Sykes S."/>
            <person name="Yandava C."/>
            <person name="Wortman J."/>
            <person name="Nusbaum C."/>
            <person name="Birren B."/>
        </authorList>
    </citation>
    <scope>NUCLEOTIDE SEQUENCE</scope>
    <source>
        <strain evidence="6">ATCC 64411</strain>
    </source>
</reference>
<sequence>MKVSSTTALALLASAVVAVPASRIITVPFDSVGDSRPAFEAARSEVTKVINTAREKKMAALNANKAAVKSKRRAVGTCDASNVAIRKEYGDLTKEERADYVRAVKCLMEKPAKTPRTIAPGARSRYDDFTVTHIQQTLKIHFTGNFMAWHRWFLYSFEKALRDECGYQGYQPYWDWAKYADAPQNSPIFNGDDTSLGGNGEFTQHQGPRVAIYPEVDGNKPGPMGGLGENPRPWTRDVGPAINVRFANYTTLRDMLRTPDIDAFRSLSEGPQNSLEIGPHAAGHSVISSDPGDDIYDSPNDPAFYVHHGMVDRMWAMWQQLDPTTRHSELGTGAYSHQTWANVPESNLTSMDEVIDLGYSGGKITIRELMDTTDGPFCYFYQ</sequence>
<dbReference type="PRINTS" id="PR00092">
    <property type="entry name" value="TYROSINASE"/>
</dbReference>
<dbReference type="EMBL" id="GL876970">
    <property type="protein sequence ID" value="KLU86915.1"/>
    <property type="molecule type" value="Genomic_DNA"/>
</dbReference>
<dbReference type="EMBL" id="ADBL01001417">
    <property type="status" value="NOT_ANNOTATED_CDS"/>
    <property type="molecule type" value="Genomic_DNA"/>
</dbReference>
<dbReference type="STRING" id="644358.A0A0C4E0P1"/>
<dbReference type="InterPro" id="IPR002227">
    <property type="entry name" value="Tyrosinase_Cu-bd"/>
</dbReference>
<dbReference type="PANTHER" id="PTHR11474:SF125">
    <property type="entry name" value="N-ACETYL-6-HYDROXYTRYPTOPHAN OXIDASE IVOB-RELATED"/>
    <property type="match status" value="1"/>
</dbReference>
<dbReference type="InterPro" id="IPR008922">
    <property type="entry name" value="Di-copper_centre_dom_sf"/>
</dbReference>
<feature type="chain" id="PRO_5009385565" description="Tyrosinase copper-binding domain-containing protein" evidence="3">
    <location>
        <begin position="22"/>
        <end position="382"/>
    </location>
</feature>
<evidence type="ECO:0000259" key="5">
    <source>
        <dbReference type="PROSITE" id="PS00498"/>
    </source>
</evidence>
<evidence type="ECO:0000256" key="3">
    <source>
        <dbReference type="SAM" id="SignalP"/>
    </source>
</evidence>
<dbReference type="PROSITE" id="PS00498">
    <property type="entry name" value="TYROSINASE_2"/>
    <property type="match status" value="1"/>
</dbReference>
<accession>A0A0C4E0P1</accession>
<dbReference type="OMA" id="WAHHANI"/>
<dbReference type="PROSITE" id="PS00497">
    <property type="entry name" value="TYROSINASE_1"/>
    <property type="match status" value="1"/>
</dbReference>
<reference evidence="6" key="2">
    <citation type="submission" date="2010-05" db="EMBL/GenBank/DDBJ databases">
        <title>The Genome Sequence of Magnaporthe poae strain ATCC 64411.</title>
        <authorList>
            <consortium name="The Broad Institute Genome Sequencing Platform"/>
            <consortium name="Broad Institute Genome Sequencing Center for Infectious Disease"/>
            <person name="Ma L.-J."/>
            <person name="Dead R."/>
            <person name="Young S."/>
            <person name="Zeng Q."/>
            <person name="Koehrsen M."/>
            <person name="Alvarado L."/>
            <person name="Berlin A."/>
            <person name="Chapman S.B."/>
            <person name="Chen Z."/>
            <person name="Freedman E."/>
            <person name="Gellesch M."/>
            <person name="Goldberg J."/>
            <person name="Griggs A."/>
            <person name="Gujja S."/>
            <person name="Heilman E.R."/>
            <person name="Heiman D."/>
            <person name="Hepburn T."/>
            <person name="Howarth C."/>
            <person name="Jen D."/>
            <person name="Larson L."/>
            <person name="Mehta T."/>
            <person name="Neiman D."/>
            <person name="Pearson M."/>
            <person name="Roberts A."/>
            <person name="Saif S."/>
            <person name="Shea T."/>
            <person name="Shenoy N."/>
            <person name="Sisk P."/>
            <person name="Stolte C."/>
            <person name="Sykes S."/>
            <person name="Walk T."/>
            <person name="White J."/>
            <person name="Yandava C."/>
            <person name="Haas B."/>
            <person name="Nusbaum C."/>
            <person name="Birren B."/>
        </authorList>
    </citation>
    <scope>NUCLEOTIDE SEQUENCE</scope>
    <source>
        <strain evidence="6">ATCC 64411</strain>
    </source>
</reference>
<dbReference type="GO" id="GO:0016491">
    <property type="term" value="F:oxidoreductase activity"/>
    <property type="evidence" value="ECO:0007669"/>
    <property type="project" value="UniProtKB-KW"/>
</dbReference>
<name>A0A0C4E0P1_MAGP6</name>
<dbReference type="PANTHER" id="PTHR11474">
    <property type="entry name" value="TYROSINASE FAMILY MEMBER"/>
    <property type="match status" value="1"/>
</dbReference>
<evidence type="ECO:0000313" key="8">
    <source>
        <dbReference type="Proteomes" id="UP000011715"/>
    </source>
</evidence>
<evidence type="ECO:0000256" key="1">
    <source>
        <dbReference type="ARBA" id="ARBA00022723"/>
    </source>
</evidence>
<feature type="domain" description="Tyrosinase copper-binding" evidence="4">
    <location>
        <begin position="141"/>
        <end position="158"/>
    </location>
</feature>
<dbReference type="Pfam" id="PF00264">
    <property type="entry name" value="Tyrosinase"/>
    <property type="match status" value="1"/>
</dbReference>
<dbReference type="Gene3D" id="1.10.1280.10">
    <property type="entry name" value="Di-copper center containing domain from catechol oxidase"/>
    <property type="match status" value="1"/>
</dbReference>
<dbReference type="Proteomes" id="UP000011715">
    <property type="component" value="Unassembled WGS sequence"/>
</dbReference>
<proteinExistence type="predicted"/>
<dbReference type="eggNOG" id="ENOG502QRET">
    <property type="taxonomic scope" value="Eukaryota"/>
</dbReference>
<dbReference type="EnsemblFungi" id="MAPG_05922T0">
    <property type="protein sequence ID" value="MAPG_05922T0"/>
    <property type="gene ID" value="MAPG_05922"/>
</dbReference>
<reference evidence="7" key="5">
    <citation type="submission" date="2015-06" db="UniProtKB">
        <authorList>
            <consortium name="EnsemblFungi"/>
        </authorList>
    </citation>
    <scope>IDENTIFICATION</scope>
    <source>
        <strain evidence="7">ATCC 64411</strain>
    </source>
</reference>
<evidence type="ECO:0000259" key="4">
    <source>
        <dbReference type="PROSITE" id="PS00497"/>
    </source>
</evidence>
<dbReference type="GO" id="GO:0046872">
    <property type="term" value="F:metal ion binding"/>
    <property type="evidence" value="ECO:0007669"/>
    <property type="project" value="UniProtKB-KW"/>
</dbReference>